<name>A0ACC0US44_9HYPO</name>
<accession>A0ACC0US44</accession>
<comment type="caution">
    <text evidence="1">The sequence shown here is derived from an EMBL/GenBank/DDBJ whole genome shotgun (WGS) entry which is preliminary data.</text>
</comment>
<proteinExistence type="predicted"/>
<dbReference type="Proteomes" id="UP001163324">
    <property type="component" value="Chromosome 9"/>
</dbReference>
<reference evidence="1" key="1">
    <citation type="submission" date="2022-10" db="EMBL/GenBank/DDBJ databases">
        <title>Complete Genome of Trichothecium roseum strain YXFP-22015, a Plant Pathogen Isolated from Citrus.</title>
        <authorList>
            <person name="Wang Y."/>
            <person name="Zhu L."/>
        </authorList>
    </citation>
    <scope>NUCLEOTIDE SEQUENCE</scope>
    <source>
        <strain evidence="1">YXFP-22015</strain>
    </source>
</reference>
<organism evidence="1 2">
    <name type="scientific">Trichothecium roseum</name>
    <dbReference type="NCBI Taxonomy" id="47278"/>
    <lineage>
        <taxon>Eukaryota</taxon>
        <taxon>Fungi</taxon>
        <taxon>Dikarya</taxon>
        <taxon>Ascomycota</taxon>
        <taxon>Pezizomycotina</taxon>
        <taxon>Sordariomycetes</taxon>
        <taxon>Hypocreomycetidae</taxon>
        <taxon>Hypocreales</taxon>
        <taxon>Hypocreales incertae sedis</taxon>
        <taxon>Trichothecium</taxon>
    </lineage>
</organism>
<gene>
    <name evidence="1" type="ORF">N3K66_008509</name>
</gene>
<keyword evidence="2" id="KW-1185">Reference proteome</keyword>
<dbReference type="EMBL" id="CM047948">
    <property type="protein sequence ID" value="KAI9896337.1"/>
    <property type="molecule type" value="Genomic_DNA"/>
</dbReference>
<sequence length="732" mass="81473">MEGMTLTFAADGRARKTTCVQCRQRKVRCKDPGSPGVACENCQRLGFGCSLSKDGDSRKPELRRVSKACVRCKDHKIRCTGGSPCNSCAKKKVACEYPGPGYSASSAVPEEATAAVVGSPGPGSVSSPEPTALAGSKRRWDAMRQGGEAPNHSSKASEREPPPRISKGDLIDLFFEHVYPLPSYAFLHPATTRKRFADSSLDLSLINAIAAVSSLRSPGVERDIDQETAWVQEAEGLFWQYLDSPSIVRLQATLLVILYRAETGQLRRAFMLAALAGRAAAAMRLNHERPGSQAVALEVRRRLMWSLKLVERYFSVGLPEFELCPVENLYIQLPCYEYDFGSEGDGWTQADDRGAYHLCVKLEMLRRDVMKLTRSLALCEQPFPQLPKLMQDFQHHLQRIGTQLPGGPDLSPTEVGELLGNRWLPRHLLMRLSWHQCHCDLYRLTLRNFRDSAPKVVVENLPQAFLDEAETSCIHHAQSTVQWLMSLSHMEPRLLEFDTAICAYTASRLLLFTARFGLSPSRPSEDFALNRAELCLTTVQRFFPTSVLVRPIVEELRRLISVFVAAEAPSRFSSPKPAANEKGKDPTAGLSEEARIRQRLAIHSLLRQAGFSDEEDETDDDPNPVTKKDDRGGHDEGGSAPPVAPPTAQQTNNLPMANMDHGTIHSEQTTPDMQEGDAWPHKFFMMGDLWQDKDESSASVVPQGAVLTQRSFTFPWLQREESDLLPMKYPVA</sequence>
<evidence type="ECO:0000313" key="2">
    <source>
        <dbReference type="Proteomes" id="UP001163324"/>
    </source>
</evidence>
<evidence type="ECO:0000313" key="1">
    <source>
        <dbReference type="EMBL" id="KAI9896337.1"/>
    </source>
</evidence>
<protein>
    <submittedName>
        <fullName evidence="1">Uncharacterized protein</fullName>
    </submittedName>
</protein>